<evidence type="ECO:0000313" key="4">
    <source>
        <dbReference type="Proteomes" id="UP001519310"/>
    </source>
</evidence>
<keyword evidence="2" id="KW-1133">Transmembrane helix</keyword>
<dbReference type="InterPro" id="IPR025333">
    <property type="entry name" value="DUF4239"/>
</dbReference>
<feature type="transmembrane region" description="Helical" evidence="2">
    <location>
        <begin position="220"/>
        <end position="237"/>
    </location>
</feature>
<name>A0ABS4L7K3_STRAV</name>
<protein>
    <recommendedName>
        <fullName evidence="5">DUF4239 domain-containing protein</fullName>
    </recommendedName>
</protein>
<proteinExistence type="predicted"/>
<evidence type="ECO:0000256" key="1">
    <source>
        <dbReference type="SAM" id="MobiDB-lite"/>
    </source>
</evidence>
<dbReference type="Pfam" id="PF14023">
    <property type="entry name" value="Bestrophin-like"/>
    <property type="match status" value="1"/>
</dbReference>
<keyword evidence="4" id="KW-1185">Reference proteome</keyword>
<dbReference type="Proteomes" id="UP001519310">
    <property type="component" value="Unassembled WGS sequence"/>
</dbReference>
<comment type="caution">
    <text evidence="3">The sequence shown here is derived from an EMBL/GenBank/DDBJ whole genome shotgun (WGS) entry which is preliminary data.</text>
</comment>
<feature type="transmembrane region" description="Helical" evidence="2">
    <location>
        <begin position="62"/>
        <end position="83"/>
    </location>
</feature>
<feature type="transmembrane region" description="Helical" evidence="2">
    <location>
        <begin position="191"/>
        <end position="214"/>
    </location>
</feature>
<evidence type="ECO:0000256" key="2">
    <source>
        <dbReference type="SAM" id="Phobius"/>
    </source>
</evidence>
<accession>A0ABS4L7K3</accession>
<dbReference type="RefSeq" id="WP_229920434.1">
    <property type="nucleotide sequence ID" value="NZ_BMVL01000006.1"/>
</dbReference>
<sequence>MIATVARTVNLHAVPRRHPPVALVIVVAALALIAGLAANRYLRPRLLNEDDDTGMAVKDLVGPLLTLTVLLLAFVLVTANGSYGKAEVSSRGEARALDQLVETAEYAPAAQRARIQADAVCYARAVRRQEWPAMAEGHGSPTPSVWSTDFRQAFRDLEGKPVFGMLVAADNKRSDEREERLTQATASIPSAILWFLLATLAITVVALGICLPRRNNRGQLITLIVITALLTTTLCIIRDVDRPFGGIISVRPTAITEAERQATRDFTTNHPASDLPCDHQGNRKAA</sequence>
<evidence type="ECO:0008006" key="5">
    <source>
        <dbReference type="Google" id="ProtNLM"/>
    </source>
</evidence>
<keyword evidence="2" id="KW-0812">Transmembrane</keyword>
<organism evidence="3 4">
    <name type="scientific">Streptomyces avidinii</name>
    <dbReference type="NCBI Taxonomy" id="1895"/>
    <lineage>
        <taxon>Bacteria</taxon>
        <taxon>Bacillati</taxon>
        <taxon>Actinomycetota</taxon>
        <taxon>Actinomycetes</taxon>
        <taxon>Kitasatosporales</taxon>
        <taxon>Streptomycetaceae</taxon>
        <taxon>Streptomyces</taxon>
    </lineage>
</organism>
<feature type="compositionally biased region" description="Basic and acidic residues" evidence="1">
    <location>
        <begin position="276"/>
        <end position="286"/>
    </location>
</feature>
<keyword evidence="2" id="KW-0472">Membrane</keyword>
<evidence type="ECO:0000313" key="3">
    <source>
        <dbReference type="EMBL" id="MBP2038106.1"/>
    </source>
</evidence>
<reference evidence="3 4" key="1">
    <citation type="submission" date="2021-03" db="EMBL/GenBank/DDBJ databases">
        <title>Genomic Encyclopedia of Type Strains, Phase IV (KMG-IV): sequencing the most valuable type-strain genomes for metagenomic binning, comparative biology and taxonomic classification.</title>
        <authorList>
            <person name="Goeker M."/>
        </authorList>
    </citation>
    <scope>NUCLEOTIDE SEQUENCE [LARGE SCALE GENOMIC DNA]</scope>
    <source>
        <strain evidence="3 4">DSM 40526</strain>
    </source>
</reference>
<gene>
    <name evidence="3" type="ORF">J2Z77_003913</name>
</gene>
<dbReference type="EMBL" id="JAGGLQ010000006">
    <property type="protein sequence ID" value="MBP2038106.1"/>
    <property type="molecule type" value="Genomic_DNA"/>
</dbReference>
<feature type="region of interest" description="Disordered" evidence="1">
    <location>
        <begin position="266"/>
        <end position="286"/>
    </location>
</feature>
<feature type="transmembrane region" description="Helical" evidence="2">
    <location>
        <begin position="21"/>
        <end position="42"/>
    </location>
</feature>